<protein>
    <recommendedName>
        <fullName evidence="2">Protein THEM6</fullName>
    </recommendedName>
</protein>
<keyword evidence="3" id="KW-1133">Transmembrane helix</keyword>
<reference evidence="4" key="1">
    <citation type="submission" date="2013-04" db="EMBL/GenBank/DDBJ databases">
        <authorList>
            <person name="Qu J."/>
            <person name="Murali S.C."/>
            <person name="Bandaranaike D."/>
            <person name="Bellair M."/>
            <person name="Blankenburg K."/>
            <person name="Chao H."/>
            <person name="Dinh H."/>
            <person name="Doddapaneni H."/>
            <person name="Downs B."/>
            <person name="Dugan-Rocha S."/>
            <person name="Elkadiri S."/>
            <person name="Gnanaolivu R.D."/>
            <person name="Hernandez B."/>
            <person name="Javaid M."/>
            <person name="Jayaseelan J.C."/>
            <person name="Lee S."/>
            <person name="Li M."/>
            <person name="Ming W."/>
            <person name="Munidasa M."/>
            <person name="Muniz J."/>
            <person name="Nguyen L."/>
            <person name="Ongeri F."/>
            <person name="Osuji N."/>
            <person name="Pu L.-L."/>
            <person name="Puazo M."/>
            <person name="Qu C."/>
            <person name="Quiroz J."/>
            <person name="Raj R."/>
            <person name="Weissenberger G."/>
            <person name="Xin Y."/>
            <person name="Zou X."/>
            <person name="Han Y."/>
            <person name="Richards S."/>
            <person name="Worley K."/>
            <person name="Muzny D."/>
            <person name="Gibbs R."/>
        </authorList>
    </citation>
    <scope>NUCLEOTIDE SEQUENCE</scope>
    <source>
        <strain evidence="4">Sampled in the wild</strain>
    </source>
</reference>
<evidence type="ECO:0000256" key="2">
    <source>
        <dbReference type="ARBA" id="ARBA00041112"/>
    </source>
</evidence>
<evidence type="ECO:0000256" key="1">
    <source>
        <dbReference type="ARBA" id="ARBA00038228"/>
    </source>
</evidence>
<dbReference type="AlphaFoldDB" id="A0A8K0JWK6"/>
<evidence type="ECO:0000313" key="5">
    <source>
        <dbReference type="Proteomes" id="UP000792457"/>
    </source>
</evidence>
<dbReference type="Pfam" id="PF13279">
    <property type="entry name" value="4HBT_2"/>
    <property type="match status" value="1"/>
</dbReference>
<dbReference type="EMBL" id="KZ308171">
    <property type="protein sequence ID" value="KAG8223719.1"/>
    <property type="molecule type" value="Genomic_DNA"/>
</dbReference>
<dbReference type="CDD" id="cd00586">
    <property type="entry name" value="4HBT"/>
    <property type="match status" value="1"/>
</dbReference>
<sequence>MPLKQSPTRKGIYSLNLRNKLARMWFFVVAFIALLYLLFDVNYFIRIIFTIGLARHFRRKVKPFEETVIYGFCTTNDVDIFIRHMNNARYVRELDFARFDFYDRSNIYAEVVKRKGNAMQGASNVRYRRTIPIFTPYKIQTKLIYWDEKAIYLEQKFVTLDGFVRAIALSKQNLVNLDVNDMMKSLCGNEYEKPEMPEELSSWLLSVEISSAKLRKSD</sequence>
<organism evidence="4 5">
    <name type="scientific">Ladona fulva</name>
    <name type="common">Scarce chaser dragonfly</name>
    <name type="synonym">Libellula fulva</name>
    <dbReference type="NCBI Taxonomy" id="123851"/>
    <lineage>
        <taxon>Eukaryota</taxon>
        <taxon>Metazoa</taxon>
        <taxon>Ecdysozoa</taxon>
        <taxon>Arthropoda</taxon>
        <taxon>Hexapoda</taxon>
        <taxon>Insecta</taxon>
        <taxon>Pterygota</taxon>
        <taxon>Palaeoptera</taxon>
        <taxon>Odonata</taxon>
        <taxon>Epiprocta</taxon>
        <taxon>Anisoptera</taxon>
        <taxon>Libelluloidea</taxon>
        <taxon>Libellulidae</taxon>
        <taxon>Ladona</taxon>
    </lineage>
</organism>
<dbReference type="Proteomes" id="UP000792457">
    <property type="component" value="Unassembled WGS sequence"/>
</dbReference>
<proteinExistence type="inferred from homology"/>
<dbReference type="PANTHER" id="PTHR12475">
    <property type="match status" value="1"/>
</dbReference>
<evidence type="ECO:0000313" key="4">
    <source>
        <dbReference type="EMBL" id="KAG8223719.1"/>
    </source>
</evidence>
<dbReference type="InterPro" id="IPR029069">
    <property type="entry name" value="HotDog_dom_sf"/>
</dbReference>
<dbReference type="OrthoDB" id="265761at2759"/>
<reference evidence="4" key="2">
    <citation type="submission" date="2017-10" db="EMBL/GenBank/DDBJ databases">
        <title>Ladona fulva Genome sequencing and assembly.</title>
        <authorList>
            <person name="Murali S."/>
            <person name="Richards S."/>
            <person name="Bandaranaike D."/>
            <person name="Bellair M."/>
            <person name="Blankenburg K."/>
            <person name="Chao H."/>
            <person name="Dinh H."/>
            <person name="Doddapaneni H."/>
            <person name="Dugan-Rocha S."/>
            <person name="Elkadiri S."/>
            <person name="Gnanaolivu R."/>
            <person name="Hernandez B."/>
            <person name="Skinner E."/>
            <person name="Javaid M."/>
            <person name="Lee S."/>
            <person name="Li M."/>
            <person name="Ming W."/>
            <person name="Munidasa M."/>
            <person name="Muniz J."/>
            <person name="Nguyen L."/>
            <person name="Hughes D."/>
            <person name="Osuji N."/>
            <person name="Pu L.-L."/>
            <person name="Puazo M."/>
            <person name="Qu C."/>
            <person name="Quiroz J."/>
            <person name="Raj R."/>
            <person name="Weissenberger G."/>
            <person name="Xin Y."/>
            <person name="Zou X."/>
            <person name="Han Y."/>
            <person name="Worley K."/>
            <person name="Muzny D."/>
            <person name="Gibbs R."/>
        </authorList>
    </citation>
    <scope>NUCLEOTIDE SEQUENCE</scope>
    <source>
        <strain evidence="4">Sampled in the wild</strain>
    </source>
</reference>
<gene>
    <name evidence="4" type="ORF">J437_LFUL003625</name>
</gene>
<dbReference type="PANTHER" id="PTHR12475:SF4">
    <property type="entry name" value="PROTEIN THEM6"/>
    <property type="match status" value="1"/>
</dbReference>
<evidence type="ECO:0000256" key="3">
    <source>
        <dbReference type="SAM" id="Phobius"/>
    </source>
</evidence>
<dbReference type="InterPro" id="IPR051490">
    <property type="entry name" value="THEM6_lcsJ_thioesterase"/>
</dbReference>
<name>A0A8K0JWK6_LADFU</name>
<keyword evidence="3" id="KW-0472">Membrane</keyword>
<feature type="transmembrane region" description="Helical" evidence="3">
    <location>
        <begin position="21"/>
        <end position="39"/>
    </location>
</feature>
<dbReference type="Gene3D" id="3.10.129.10">
    <property type="entry name" value="Hotdog Thioesterase"/>
    <property type="match status" value="1"/>
</dbReference>
<keyword evidence="3" id="KW-0812">Transmembrane</keyword>
<accession>A0A8K0JWK6</accession>
<comment type="similarity">
    <text evidence="1">Belongs to the THEM6 family.</text>
</comment>
<dbReference type="SUPFAM" id="SSF54637">
    <property type="entry name" value="Thioesterase/thiol ester dehydrase-isomerase"/>
    <property type="match status" value="1"/>
</dbReference>
<keyword evidence="5" id="KW-1185">Reference proteome</keyword>
<comment type="caution">
    <text evidence="4">The sequence shown here is derived from an EMBL/GenBank/DDBJ whole genome shotgun (WGS) entry which is preliminary data.</text>
</comment>